<proteinExistence type="predicted"/>
<dbReference type="PANTHER" id="PTHR30024:SF21">
    <property type="entry name" value="ABC TRANSPORTER SUBSTRATE-BINDING PROTEIN"/>
    <property type="match status" value="1"/>
</dbReference>
<dbReference type="EMBL" id="CP038149">
    <property type="protein sequence ID" value="QBQ98875.1"/>
    <property type="molecule type" value="Genomic_DNA"/>
</dbReference>
<feature type="chain" id="PRO_5020802530" evidence="1">
    <location>
        <begin position="39"/>
        <end position="383"/>
    </location>
</feature>
<dbReference type="KEGG" id="ppai:E1956_16600"/>
<evidence type="ECO:0000313" key="3">
    <source>
        <dbReference type="Proteomes" id="UP000295727"/>
    </source>
</evidence>
<dbReference type="RefSeq" id="WP_134751089.1">
    <property type="nucleotide sequence ID" value="NZ_CP038149.1"/>
</dbReference>
<dbReference type="Proteomes" id="UP000295727">
    <property type="component" value="Chromosome 2"/>
</dbReference>
<keyword evidence="1" id="KW-0732">Signal</keyword>
<protein>
    <submittedName>
        <fullName evidence="2">Nitrate ABC transporter substrate-binding protein</fullName>
    </submittedName>
</protein>
<sequence length="383" mass="40147">MTLTLASSLHAAARRLTLALVGAAGIALAAAAPVGALAQNAPPNASPNASPGAPQVVRIAVVAWSSGGKTQYAGASALIDADKSLEKALAARNIKLQWVPVSTAAVGTLVNEGFASGAIDFAGYGDLPAVVANAAGTHTKLIVPGGVGSNTYLVVPENSSAKSILDLKGKRIALNRGRPWEVSFNKLLAANGLKLSDFRIFNLDPQAGSAAVAAGRVDGFFTLDDAYSLEDKHVGKIIWSTKSAPDDWKMRAELWGDARFVAAHPDITQIVATAYVRAAYWISQPQNRDAFLKILSASGQPESVVRREYDGERLAWKDQWAPVFTPALNAHYRDVAAYSAQARLASAPVAVDSLLAPQFVASALKSLDLVHYWGDGAASVAAR</sequence>
<feature type="signal peptide" evidence="1">
    <location>
        <begin position="1"/>
        <end position="38"/>
    </location>
</feature>
<dbReference type="SUPFAM" id="SSF53850">
    <property type="entry name" value="Periplasmic binding protein-like II"/>
    <property type="match status" value="1"/>
</dbReference>
<dbReference type="Gene3D" id="3.40.190.10">
    <property type="entry name" value="Periplasmic binding protein-like II"/>
    <property type="match status" value="2"/>
</dbReference>
<evidence type="ECO:0000256" key="1">
    <source>
        <dbReference type="SAM" id="SignalP"/>
    </source>
</evidence>
<reference evidence="2 3" key="1">
    <citation type="submission" date="2019-03" db="EMBL/GenBank/DDBJ databases">
        <title>Paraburkholderia sp. 7MH5, isolated from subtropical forest soil.</title>
        <authorList>
            <person name="Gao Z.-H."/>
            <person name="Qiu L.-H."/>
        </authorList>
    </citation>
    <scope>NUCLEOTIDE SEQUENCE [LARGE SCALE GENOMIC DNA]</scope>
    <source>
        <strain evidence="2 3">7MH5</strain>
    </source>
</reference>
<evidence type="ECO:0000313" key="2">
    <source>
        <dbReference type="EMBL" id="QBQ98875.1"/>
    </source>
</evidence>
<dbReference type="AlphaFoldDB" id="A0A4P7CSI5"/>
<organism evidence="2 3">
    <name type="scientific">Paraburkholderia pallida</name>
    <dbReference type="NCBI Taxonomy" id="2547399"/>
    <lineage>
        <taxon>Bacteria</taxon>
        <taxon>Pseudomonadati</taxon>
        <taxon>Pseudomonadota</taxon>
        <taxon>Betaproteobacteria</taxon>
        <taxon>Burkholderiales</taxon>
        <taxon>Burkholderiaceae</taxon>
        <taxon>Paraburkholderia</taxon>
    </lineage>
</organism>
<dbReference type="OrthoDB" id="9780180at2"/>
<accession>A0A4P7CSI5</accession>
<dbReference type="PANTHER" id="PTHR30024">
    <property type="entry name" value="ALIPHATIC SULFONATES-BINDING PROTEIN-RELATED"/>
    <property type="match status" value="1"/>
</dbReference>
<gene>
    <name evidence="2" type="ORF">E1956_16600</name>
</gene>
<keyword evidence="3" id="KW-1185">Reference proteome</keyword>
<dbReference type="Pfam" id="PF12974">
    <property type="entry name" value="Phosphonate-bd"/>
    <property type="match status" value="1"/>
</dbReference>
<name>A0A4P7CSI5_9BURK</name>